<evidence type="ECO:0000313" key="2">
    <source>
        <dbReference type="Proteomes" id="UP000632766"/>
    </source>
</evidence>
<dbReference type="Proteomes" id="UP000632766">
    <property type="component" value="Unassembled WGS sequence"/>
</dbReference>
<proteinExistence type="predicted"/>
<dbReference type="EMBL" id="JAECZC010000021">
    <property type="protein sequence ID" value="MBH8563207.1"/>
    <property type="molecule type" value="Genomic_DNA"/>
</dbReference>
<keyword evidence="2" id="KW-1185">Reference proteome</keyword>
<dbReference type="RefSeq" id="WP_198125096.1">
    <property type="nucleotide sequence ID" value="NZ_JAECZC010000021.1"/>
</dbReference>
<comment type="caution">
    <text evidence="1">The sequence shown here is derived from an EMBL/GenBank/DDBJ whole genome shotgun (WGS) entry which is preliminary data.</text>
</comment>
<gene>
    <name evidence="1" type="ORF">I8748_13600</name>
</gene>
<accession>A0A8J7HTG6</accession>
<reference evidence="1 2" key="1">
    <citation type="journal article" date="2021" name="Int. J. Syst. Evol. Microbiol.">
        <title>Amazonocrinis nigriterrae gen. nov., sp. nov., Atlanticothrix silvestris gen. nov., sp. nov. and Dendronalium phyllosphericum gen. nov., sp. nov., nostocacean cyanobacteria from Brazilian environments.</title>
        <authorList>
            <person name="Alvarenga D.O."/>
            <person name="Andreote A.P.D."/>
            <person name="Branco L.H.Z."/>
            <person name="Delbaje E."/>
            <person name="Cruz R.B."/>
            <person name="Varani A.M."/>
            <person name="Fiore M.F."/>
        </authorList>
    </citation>
    <scope>NUCLEOTIDE SEQUENCE [LARGE SCALE GENOMIC DNA]</scope>
    <source>
        <strain evidence="1 2">CENA67</strain>
    </source>
</reference>
<name>A0A8J7HTG6_9NOST</name>
<protein>
    <submittedName>
        <fullName evidence="1">Uncharacterized protein</fullName>
    </submittedName>
</protein>
<organism evidence="1 2">
    <name type="scientific">Amazonocrinis nigriterrae CENA67</name>
    <dbReference type="NCBI Taxonomy" id="2794033"/>
    <lineage>
        <taxon>Bacteria</taxon>
        <taxon>Bacillati</taxon>
        <taxon>Cyanobacteriota</taxon>
        <taxon>Cyanophyceae</taxon>
        <taxon>Nostocales</taxon>
        <taxon>Nostocaceae</taxon>
        <taxon>Amazonocrinis</taxon>
        <taxon>Amazonocrinis nigriterrae</taxon>
    </lineage>
</organism>
<dbReference type="AlphaFoldDB" id="A0A8J7HTG6"/>
<sequence>MARPLPAVSARQQVGLSNLVAFLIHPDGVSLRSIKKIQVKLEKRIEVSLTPLAGKEQD</sequence>
<evidence type="ECO:0000313" key="1">
    <source>
        <dbReference type="EMBL" id="MBH8563207.1"/>
    </source>
</evidence>